<protein>
    <submittedName>
        <fullName evidence="5">Fragile X mental retardation syndrome-related protein 2</fullName>
    </submittedName>
</protein>
<feature type="domain" description="K Homology" evidence="4">
    <location>
        <begin position="401"/>
        <end position="471"/>
    </location>
</feature>
<evidence type="ECO:0000256" key="3">
    <source>
        <dbReference type="SAM" id="MobiDB-lite"/>
    </source>
</evidence>
<dbReference type="SMART" id="SM00322">
    <property type="entry name" value="KH"/>
    <property type="match status" value="6"/>
</dbReference>
<dbReference type="PANTHER" id="PTHR10603">
    <property type="entry name" value="FRAGILE X MENTAL RETARDATION SYNDROME-RELATED PROTEIN"/>
    <property type="match status" value="1"/>
</dbReference>
<accession>A0A0A9Z515</accession>
<dbReference type="PANTHER" id="PTHR10603:SF7">
    <property type="entry name" value="FRAGILE X MESSENGER RIBONUCLEOPROTEIN 1 HOMOLOG"/>
    <property type="match status" value="1"/>
</dbReference>
<dbReference type="GO" id="GO:0005634">
    <property type="term" value="C:nucleus"/>
    <property type="evidence" value="ECO:0007669"/>
    <property type="project" value="TreeGrafter"/>
</dbReference>
<name>A0A0A9Z515_LYGHE</name>
<dbReference type="GO" id="GO:0003730">
    <property type="term" value="F:mRNA 3'-UTR binding"/>
    <property type="evidence" value="ECO:0007669"/>
    <property type="project" value="TreeGrafter"/>
</dbReference>
<feature type="coiled-coil region" evidence="2">
    <location>
        <begin position="312"/>
        <end position="339"/>
    </location>
</feature>
<dbReference type="GO" id="GO:0010494">
    <property type="term" value="C:cytoplasmic stress granule"/>
    <property type="evidence" value="ECO:0007669"/>
    <property type="project" value="TreeGrafter"/>
</dbReference>
<evidence type="ECO:0000313" key="7">
    <source>
        <dbReference type="EMBL" id="JAG39541.1"/>
    </source>
</evidence>
<sequence length="471" mass="52243">MASTNNSLPNISFFSNREFDQKDPEEESPRFSDEFSISPELMGLAIGTHGAYIEQARNLEGITMILIKEGCTFEIHGETLRAVQKARAMLEFSEKSVMVKQNNVGKIIGKNGRVIQEIQEKSGLVRVNVKKADEIEESMMREKGLVPFTLVGTLESIANAEVLLEKYLENVEDSSELGLDEEQFPWCSDEFSVSEDLMGLAIGAVGANVQKARKLDGIKKIDLDDCKFTVYGETPEAVQKARAMLEFKEDFLFVKKSLVGKVIGRNGKIIQEIKEKSGVVRVNVEKEDESKQSVWRDKGYVLFSLVGNAESISDANALLNNHLEEIEKVEQEKERNILSVTFTVKEEFVGLAIGAQGANIRAARKLDGVTKIVHEDGTFTVYGEDCNAIKEARAMLEFIEESMLVEPSLVGKVIGKNGQVIKEIIEKSGVAQLKVEGAEERSILRGTSLVRIVGTRKSIHVAKLLLDIVLQ</sequence>
<dbReference type="GO" id="GO:0048170">
    <property type="term" value="P:positive regulation of long-term neuronal synaptic plasticity"/>
    <property type="evidence" value="ECO:0007669"/>
    <property type="project" value="TreeGrafter"/>
</dbReference>
<dbReference type="GO" id="GO:0043488">
    <property type="term" value="P:regulation of mRNA stability"/>
    <property type="evidence" value="ECO:0007669"/>
    <property type="project" value="TreeGrafter"/>
</dbReference>
<organism evidence="5">
    <name type="scientific">Lygus hesperus</name>
    <name type="common">Western plant bug</name>
    <dbReference type="NCBI Taxonomy" id="30085"/>
    <lineage>
        <taxon>Eukaryota</taxon>
        <taxon>Metazoa</taxon>
        <taxon>Ecdysozoa</taxon>
        <taxon>Arthropoda</taxon>
        <taxon>Hexapoda</taxon>
        <taxon>Insecta</taxon>
        <taxon>Pterygota</taxon>
        <taxon>Neoptera</taxon>
        <taxon>Paraneoptera</taxon>
        <taxon>Hemiptera</taxon>
        <taxon>Heteroptera</taxon>
        <taxon>Panheteroptera</taxon>
        <taxon>Cimicomorpha</taxon>
        <taxon>Miridae</taxon>
        <taxon>Mirini</taxon>
        <taxon>Lygus</taxon>
    </lineage>
</organism>
<dbReference type="GO" id="GO:0045727">
    <property type="term" value="P:positive regulation of translation"/>
    <property type="evidence" value="ECO:0007669"/>
    <property type="project" value="TreeGrafter"/>
</dbReference>
<reference evidence="5" key="2">
    <citation type="submission" date="2014-07" db="EMBL/GenBank/DDBJ databases">
        <authorList>
            <person name="Hull J."/>
        </authorList>
    </citation>
    <scope>NUCLEOTIDE SEQUENCE</scope>
</reference>
<dbReference type="EMBL" id="GBHO01004063">
    <property type="protein sequence ID" value="JAG39541.1"/>
    <property type="molecule type" value="Transcribed_RNA"/>
</dbReference>
<evidence type="ECO:0000256" key="1">
    <source>
        <dbReference type="PROSITE-ProRule" id="PRU00117"/>
    </source>
</evidence>
<evidence type="ECO:0000313" key="8">
    <source>
        <dbReference type="EMBL" id="JAG57301.1"/>
    </source>
</evidence>
<dbReference type="GO" id="GO:0043005">
    <property type="term" value="C:neuron projection"/>
    <property type="evidence" value="ECO:0007669"/>
    <property type="project" value="TreeGrafter"/>
</dbReference>
<evidence type="ECO:0000313" key="5">
    <source>
        <dbReference type="EMBL" id="JAG39539.1"/>
    </source>
</evidence>
<dbReference type="EMBL" id="GBHO01004065">
    <property type="protein sequence ID" value="JAG39539.1"/>
    <property type="molecule type" value="Transcribed_RNA"/>
</dbReference>
<dbReference type="PROSITE" id="PS50084">
    <property type="entry name" value="KH_TYPE_1"/>
    <property type="match status" value="6"/>
</dbReference>
<dbReference type="EMBL" id="GBHO01004064">
    <property type="protein sequence ID" value="JAG39540.1"/>
    <property type="molecule type" value="Transcribed_RNA"/>
</dbReference>
<keyword evidence="2" id="KW-0175">Coiled coil</keyword>
<dbReference type="CDD" id="cd22426">
    <property type="entry name" value="KH_I_FMR1_FXR_rpt2"/>
    <property type="match status" value="3"/>
</dbReference>
<dbReference type="InterPro" id="IPR040148">
    <property type="entry name" value="FMR1"/>
</dbReference>
<evidence type="ECO:0000313" key="6">
    <source>
        <dbReference type="EMBL" id="JAG39540.1"/>
    </source>
</evidence>
<feature type="domain" description="K Homology" evidence="4">
    <location>
        <begin position="96"/>
        <end position="169"/>
    </location>
</feature>
<feature type="domain" description="K Homology" evidence="4">
    <location>
        <begin position="252"/>
        <end position="324"/>
    </location>
</feature>
<reference evidence="8" key="3">
    <citation type="submission" date="2014-09" db="EMBL/GenBank/DDBJ databases">
        <authorList>
            <person name="Magalhaes I.L.F."/>
            <person name="Oliveira U."/>
            <person name="Santos F.R."/>
            <person name="Vidigal T.H.D.A."/>
            <person name="Brescovit A.D."/>
            <person name="Santos A.J."/>
        </authorList>
    </citation>
    <scope>NUCLEOTIDE SEQUENCE</scope>
</reference>
<keyword evidence="1" id="KW-0694">RNA-binding</keyword>
<dbReference type="InterPro" id="IPR004088">
    <property type="entry name" value="KH_dom_type_1"/>
</dbReference>
<feature type="region of interest" description="Disordered" evidence="3">
    <location>
        <begin position="1"/>
        <end position="32"/>
    </location>
</feature>
<feature type="domain" description="K Homology" evidence="4">
    <location>
        <begin position="185"/>
        <end position="250"/>
    </location>
</feature>
<reference evidence="5" key="1">
    <citation type="journal article" date="2014" name="PLoS ONE">
        <title>Transcriptome-Based Identification of ABC Transporters in the Western Tarnished Plant Bug Lygus hesperus.</title>
        <authorList>
            <person name="Hull J.J."/>
            <person name="Chaney K."/>
            <person name="Geib S.M."/>
            <person name="Fabrick J.A."/>
            <person name="Brent C.S."/>
            <person name="Walsh D."/>
            <person name="Lavine L.C."/>
        </authorList>
    </citation>
    <scope>NUCLEOTIDE SEQUENCE</scope>
</reference>
<feature type="compositionally biased region" description="Polar residues" evidence="3">
    <location>
        <begin position="1"/>
        <end position="15"/>
    </location>
</feature>
<dbReference type="GO" id="GO:0099577">
    <property type="term" value="P:regulation of translation at presynapse, modulating synaptic transmission"/>
    <property type="evidence" value="ECO:0007669"/>
    <property type="project" value="TreeGrafter"/>
</dbReference>
<dbReference type="GO" id="GO:0045182">
    <property type="term" value="F:translation regulator activity"/>
    <property type="evidence" value="ECO:0007669"/>
    <property type="project" value="TreeGrafter"/>
</dbReference>
<dbReference type="GO" id="GO:0051028">
    <property type="term" value="P:mRNA transport"/>
    <property type="evidence" value="ECO:0007669"/>
    <property type="project" value="TreeGrafter"/>
</dbReference>
<gene>
    <name evidence="5" type="primary">FXR2_0</name>
    <name evidence="6" type="synonym">FXR2_1</name>
    <name evidence="7" type="synonym">FXR2_2</name>
    <name evidence="5" type="ORF">CM83_59563</name>
    <name evidence="7" type="ORF">CM83_59564</name>
    <name evidence="6" type="ORF">CM83_59565</name>
</gene>
<proteinExistence type="predicted"/>
<dbReference type="EMBL" id="GBRD01004462">
    <property type="protein sequence ID" value="JAG61359.1"/>
    <property type="molecule type" value="Transcribed_RNA"/>
</dbReference>
<dbReference type="SUPFAM" id="SSF54791">
    <property type="entry name" value="Eukaryotic type KH-domain (KH-domain type I)"/>
    <property type="match status" value="6"/>
</dbReference>
<evidence type="ECO:0000259" key="4">
    <source>
        <dbReference type="SMART" id="SM00322"/>
    </source>
</evidence>
<dbReference type="AlphaFoldDB" id="A0A0A9Z515"/>
<dbReference type="Pfam" id="PF00013">
    <property type="entry name" value="KH_1"/>
    <property type="match status" value="6"/>
</dbReference>
<dbReference type="Gene3D" id="3.30.1370.10">
    <property type="entry name" value="K Homology domain, type 1"/>
    <property type="match status" value="6"/>
</dbReference>
<feature type="domain" description="K Homology" evidence="4">
    <location>
        <begin position="336"/>
        <end position="400"/>
    </location>
</feature>
<dbReference type="EMBL" id="GBRD01004465">
    <property type="protein sequence ID" value="JAG61356.1"/>
    <property type="molecule type" value="Transcribed_RNA"/>
</dbReference>
<dbReference type="GO" id="GO:0048513">
    <property type="term" value="P:animal organ development"/>
    <property type="evidence" value="ECO:0007669"/>
    <property type="project" value="TreeGrafter"/>
</dbReference>
<dbReference type="InterPro" id="IPR004087">
    <property type="entry name" value="KH_dom"/>
</dbReference>
<feature type="domain" description="K Homology" evidence="4">
    <location>
        <begin position="29"/>
        <end position="95"/>
    </location>
</feature>
<dbReference type="EMBL" id="GBRD01008520">
    <property type="protein sequence ID" value="JAG57301.1"/>
    <property type="molecule type" value="Transcribed_RNA"/>
</dbReference>
<feature type="compositionally biased region" description="Basic and acidic residues" evidence="3">
    <location>
        <begin position="17"/>
        <end position="32"/>
    </location>
</feature>
<dbReference type="InterPro" id="IPR036612">
    <property type="entry name" value="KH_dom_type_1_sf"/>
</dbReference>
<evidence type="ECO:0000256" key="2">
    <source>
        <dbReference type="SAM" id="Coils"/>
    </source>
</evidence>
<dbReference type="GO" id="GO:0098793">
    <property type="term" value="C:presynapse"/>
    <property type="evidence" value="ECO:0007669"/>
    <property type="project" value="GOC"/>
</dbReference>
<dbReference type="EMBL" id="GBRD01004463">
    <property type="protein sequence ID" value="JAG61358.1"/>
    <property type="molecule type" value="Transcribed_RNA"/>
</dbReference>